<comment type="caution">
    <text evidence="2">The sequence shown here is derived from an EMBL/GenBank/DDBJ whole genome shotgun (WGS) entry which is preliminary data.</text>
</comment>
<evidence type="ECO:0000313" key="2">
    <source>
        <dbReference type="EMBL" id="KAA2252672.1"/>
    </source>
</evidence>
<dbReference type="Proteomes" id="UP000323454">
    <property type="component" value="Unassembled WGS sequence"/>
</dbReference>
<dbReference type="AlphaFoldDB" id="A0A5B2WPM9"/>
<dbReference type="RefSeq" id="WP_149854127.1">
    <property type="nucleotide sequence ID" value="NZ_VUOB01000073.1"/>
</dbReference>
<reference evidence="2 3" key="2">
    <citation type="submission" date="2019-09" db="EMBL/GenBank/DDBJ databases">
        <authorList>
            <person name="Jin C."/>
        </authorList>
    </citation>
    <scope>NUCLEOTIDE SEQUENCE [LARGE SCALE GENOMIC DNA]</scope>
    <source>
        <strain evidence="2 3">AN110305</strain>
    </source>
</reference>
<name>A0A5B2WPM9_9PSEU</name>
<evidence type="ECO:0000313" key="3">
    <source>
        <dbReference type="Proteomes" id="UP000323454"/>
    </source>
</evidence>
<gene>
    <name evidence="2" type="ORF">F0L68_34700</name>
</gene>
<evidence type="ECO:0000259" key="1">
    <source>
        <dbReference type="Pfam" id="PF13358"/>
    </source>
</evidence>
<dbReference type="InterPro" id="IPR036397">
    <property type="entry name" value="RNaseH_sf"/>
</dbReference>
<organism evidence="2 3">
    <name type="scientific">Solihabitans fulvus</name>
    <dbReference type="NCBI Taxonomy" id="1892852"/>
    <lineage>
        <taxon>Bacteria</taxon>
        <taxon>Bacillati</taxon>
        <taxon>Actinomycetota</taxon>
        <taxon>Actinomycetes</taxon>
        <taxon>Pseudonocardiales</taxon>
        <taxon>Pseudonocardiaceae</taxon>
        <taxon>Solihabitans</taxon>
    </lineage>
</organism>
<feature type="domain" description="Tc1-like transposase DDE" evidence="1">
    <location>
        <begin position="20"/>
        <end position="165"/>
    </location>
</feature>
<reference evidence="2 3" key="1">
    <citation type="submission" date="2019-09" db="EMBL/GenBank/DDBJ databases">
        <title>Goodfellowia gen. nov., a new genus of the Pseudonocardineae related to Actinoalloteichus, containing Goodfellowia coeruleoviolacea gen. nov., comb. nov. gen. nov., comb. nov.</title>
        <authorList>
            <person name="Labeda D."/>
        </authorList>
    </citation>
    <scope>NUCLEOTIDE SEQUENCE [LARGE SCALE GENOMIC DNA]</scope>
    <source>
        <strain evidence="2 3">AN110305</strain>
    </source>
</reference>
<protein>
    <submittedName>
        <fullName evidence="2">Transposase</fullName>
    </submittedName>
</protein>
<dbReference type="InterPro" id="IPR038717">
    <property type="entry name" value="Tc1-like_DDE_dom"/>
</dbReference>
<dbReference type="OrthoDB" id="341531at2"/>
<dbReference type="EMBL" id="VUOB01000073">
    <property type="protein sequence ID" value="KAA2252672.1"/>
    <property type="molecule type" value="Genomic_DNA"/>
</dbReference>
<proteinExistence type="predicted"/>
<sequence length="202" mass="22076">MAHADLAAGKRSARDTGAWLCFEDETGAALSSPVRTTWSAVGQTPVVPLSGRGHDKISVAGMCCYRPGHVPRLIYTASRHHFSATDFPGLLRTVHRRLAAPIVVIWDNLPGHISGSTRAFIRDNKDWLTVIRLPGYAPHLNPTEGVWCHLKGGVLANLGARTLTELTRVTRRGLRHIQRHPHLLTGFLAQTGLTLHTDPSTP</sequence>
<accession>A0A5B2WPM9</accession>
<dbReference type="GO" id="GO:0003676">
    <property type="term" value="F:nucleic acid binding"/>
    <property type="evidence" value="ECO:0007669"/>
    <property type="project" value="InterPro"/>
</dbReference>
<keyword evidence="3" id="KW-1185">Reference proteome</keyword>
<dbReference type="Gene3D" id="3.30.420.10">
    <property type="entry name" value="Ribonuclease H-like superfamily/Ribonuclease H"/>
    <property type="match status" value="1"/>
</dbReference>
<dbReference type="Pfam" id="PF13358">
    <property type="entry name" value="DDE_3"/>
    <property type="match status" value="1"/>
</dbReference>